<feature type="region of interest" description="Disordered" evidence="1">
    <location>
        <begin position="359"/>
        <end position="389"/>
    </location>
</feature>
<name>A0AB34FTW8_9HYPO</name>
<accession>A0AB34FTW8</accession>
<dbReference type="InterPro" id="IPR019339">
    <property type="entry name" value="CIR_N_dom"/>
</dbReference>
<feature type="region of interest" description="Disordered" evidence="1">
    <location>
        <begin position="50"/>
        <end position="307"/>
    </location>
</feature>
<evidence type="ECO:0000313" key="3">
    <source>
        <dbReference type="EMBL" id="KAJ6441821.1"/>
    </source>
</evidence>
<dbReference type="AlphaFoldDB" id="A0AB34FTW8"/>
<reference evidence="3" key="1">
    <citation type="submission" date="2023-01" db="EMBL/GenBank/DDBJ databases">
        <title>The growth and conidiation of Purpureocillium lavendulum are regulated by nitrogen source and histone H3K14 acetylation.</title>
        <authorList>
            <person name="Tang P."/>
            <person name="Han J."/>
            <person name="Zhang C."/>
            <person name="Tang P."/>
            <person name="Qi F."/>
            <person name="Zhang K."/>
            <person name="Liang L."/>
        </authorList>
    </citation>
    <scope>NUCLEOTIDE SEQUENCE</scope>
    <source>
        <strain evidence="3">YMF1.00683</strain>
    </source>
</reference>
<dbReference type="InterPro" id="IPR039875">
    <property type="entry name" value="LENG1-like"/>
</dbReference>
<feature type="compositionally biased region" description="Basic and acidic residues" evidence="1">
    <location>
        <begin position="233"/>
        <end position="262"/>
    </location>
</feature>
<dbReference type="Proteomes" id="UP001163105">
    <property type="component" value="Unassembled WGS sequence"/>
</dbReference>
<evidence type="ECO:0000313" key="4">
    <source>
        <dbReference type="Proteomes" id="UP001163105"/>
    </source>
</evidence>
<dbReference type="PANTHER" id="PTHR22093">
    <property type="entry name" value="LEUKOCYTE RECEPTOR CLUSTER LRC MEMBER 1"/>
    <property type="match status" value="1"/>
</dbReference>
<keyword evidence="4" id="KW-1185">Reference proteome</keyword>
<organism evidence="3 4">
    <name type="scientific">Purpureocillium lavendulum</name>
    <dbReference type="NCBI Taxonomy" id="1247861"/>
    <lineage>
        <taxon>Eukaryota</taxon>
        <taxon>Fungi</taxon>
        <taxon>Dikarya</taxon>
        <taxon>Ascomycota</taxon>
        <taxon>Pezizomycotina</taxon>
        <taxon>Sordariomycetes</taxon>
        <taxon>Hypocreomycetidae</taxon>
        <taxon>Hypocreales</taxon>
        <taxon>Ophiocordycipitaceae</taxon>
        <taxon>Purpureocillium</taxon>
    </lineage>
</organism>
<evidence type="ECO:0000259" key="2">
    <source>
        <dbReference type="SMART" id="SM01083"/>
    </source>
</evidence>
<proteinExistence type="predicted"/>
<feature type="compositionally biased region" description="Basic residues" evidence="1">
    <location>
        <begin position="263"/>
        <end position="275"/>
    </location>
</feature>
<feature type="compositionally biased region" description="Polar residues" evidence="1">
    <location>
        <begin position="182"/>
        <end position="191"/>
    </location>
</feature>
<feature type="compositionally biased region" description="Polar residues" evidence="1">
    <location>
        <begin position="359"/>
        <end position="380"/>
    </location>
</feature>
<feature type="compositionally biased region" description="Basic and acidic residues" evidence="1">
    <location>
        <begin position="206"/>
        <end position="215"/>
    </location>
</feature>
<comment type="caution">
    <text evidence="3">The sequence shown here is derived from an EMBL/GenBank/DDBJ whole genome shotgun (WGS) entry which is preliminary data.</text>
</comment>
<feature type="compositionally biased region" description="Basic and acidic residues" evidence="1">
    <location>
        <begin position="66"/>
        <end position="81"/>
    </location>
</feature>
<feature type="compositionally biased region" description="Basic and acidic residues" evidence="1">
    <location>
        <begin position="276"/>
        <end position="307"/>
    </location>
</feature>
<sequence>MPLHLLGKKSWNVYNADNIARVRRDEVAAKAAEEAEEQRMQEIDAQRRLAILRGEEPPPLPDEEDARVVAKSTERSRELEYPRSAGPRRQRKRQDEDDTDYELRLAREKNETRKNELEQTRNPTSSAPIVDHSGHIDLFGDEKTRAHAEKNQDAEEESRAKRRQYEDQYTMRLANAAGRGGTNNPWYSQSDAAAMETPPKDVWGNEDPRRKERQAQRLAASDPLAMMKQGAAKVRELKKERQRIAAEREDELKQLRKEERRREKERHREKRHRDERHRDERHRDERHRDERHRDERYRDERERRRRSRQLDLHGPHVVVDHGHDRRRVQFPQCLIHPLTSTPSLVKSVGANHVTAQRSLTPSAVVSSPQPSTSQWLPTKKSQPLPRQSQPVLLVPPPPPAAAARVSTPWTVLRTAVLPVGSYSTRSSMRAAPSALGGRGL</sequence>
<feature type="compositionally biased region" description="Basic and acidic residues" evidence="1">
    <location>
        <begin position="101"/>
        <end position="119"/>
    </location>
</feature>
<protein>
    <submittedName>
        <fullName evidence="3">Fungal specific transcription factor domain-containing protein</fullName>
    </submittedName>
</protein>
<dbReference type="PANTHER" id="PTHR22093:SF0">
    <property type="entry name" value="LEUKOCYTE RECEPTOR CLUSTER MEMBER 1"/>
    <property type="match status" value="1"/>
</dbReference>
<feature type="domain" description="CBF1-interacting co-repressor CIR N-terminal" evidence="2">
    <location>
        <begin position="10"/>
        <end position="46"/>
    </location>
</feature>
<dbReference type="EMBL" id="JAQHRD010000004">
    <property type="protein sequence ID" value="KAJ6441821.1"/>
    <property type="molecule type" value="Genomic_DNA"/>
</dbReference>
<evidence type="ECO:0000256" key="1">
    <source>
        <dbReference type="SAM" id="MobiDB-lite"/>
    </source>
</evidence>
<dbReference type="SMART" id="SM01083">
    <property type="entry name" value="Cir_N"/>
    <property type="match status" value="1"/>
</dbReference>
<gene>
    <name evidence="3" type="ORF">O9K51_05372</name>
</gene>
<dbReference type="Pfam" id="PF10197">
    <property type="entry name" value="Cir_N"/>
    <property type="match status" value="1"/>
</dbReference>
<feature type="compositionally biased region" description="Basic and acidic residues" evidence="1">
    <location>
        <begin position="132"/>
        <end position="166"/>
    </location>
</feature>